<dbReference type="PROSITE" id="PS00211">
    <property type="entry name" value="ABC_TRANSPORTER_1"/>
    <property type="match status" value="1"/>
</dbReference>
<dbReference type="PROSITE" id="PS50893">
    <property type="entry name" value="ABC_TRANSPORTER_2"/>
    <property type="match status" value="2"/>
</dbReference>
<evidence type="ECO:0000256" key="4">
    <source>
        <dbReference type="ARBA" id="ARBA00022597"/>
    </source>
</evidence>
<gene>
    <name evidence="11" type="ORF">A6A40_22905</name>
</gene>
<dbReference type="PANTHER" id="PTHR43790">
    <property type="entry name" value="CARBOHYDRATE TRANSPORT ATP-BINDING PROTEIN MG119-RELATED"/>
    <property type="match status" value="1"/>
</dbReference>
<keyword evidence="12" id="KW-1185">Reference proteome</keyword>
<dbReference type="RefSeq" id="WP_108548180.1">
    <property type="nucleotide sequence ID" value="NZ_CP028904.1"/>
</dbReference>
<dbReference type="Gene3D" id="3.40.50.300">
    <property type="entry name" value="P-loop containing nucleotide triphosphate hydrolases"/>
    <property type="match status" value="2"/>
</dbReference>
<sequence length="515" mass="55313">MSPPVLIRAVALTKRYPGVTALDRVDFDLCPGEVHVLFGENGAGKSTLISLLAGVSAPSEGEILVRGHHARFTGVADARAAGISAVFQEFSLVPTLTVAENLFLGDEPRHGPFLDRRAMGRKAAALFADLDFAIDPKRLVATLSRAEQQMVEIAKALHGEVGILILDEPTASLTDREVDHLFAVIARMKARGVGIIYISHRMQEFARIADRVTVLRDGRRIGTVAMADTSEAALLEMMAGRAIAEIYPSIARNPGPVLLRTEGLRAWGVHGVDLAVRAGEVLGVAGLVGSGKSRCFRALMGLLPIHAGRVTVQGRDLTGAATRDLMRAGLCYVPPDRKTEGLQLAFSTRDNLAQGELAGTRSRFGLLPWRRIRKRCEATAERVELPAAYRGRAVGKLSGGNQQKALFGRALGRDYDLYIFDEPTVGVDMGARAAIYRLIRELAEAGKAVVVISSDLPEAMNLAHRLLVFAHGRIAAELEGDAISEAAILSHFFDPIPSAATPPASNIDQEARLPA</sequence>
<keyword evidence="6" id="KW-0547">Nucleotide-binding</keyword>
<dbReference type="InterPro" id="IPR027417">
    <property type="entry name" value="P-loop_NTPase"/>
</dbReference>
<keyword evidence="9" id="KW-0472">Membrane</keyword>
<accession>A0A2R4VTY9</accession>
<dbReference type="PANTHER" id="PTHR43790:SF9">
    <property type="entry name" value="GALACTOFURANOSE TRANSPORTER ATP-BINDING PROTEIN YTFR"/>
    <property type="match status" value="1"/>
</dbReference>
<comment type="subcellular location">
    <subcellularLocation>
        <location evidence="1">Cell membrane</location>
        <topology evidence="1">Peripheral membrane protein</topology>
    </subcellularLocation>
</comment>
<dbReference type="InterPro" id="IPR050107">
    <property type="entry name" value="ABC_carbohydrate_import_ATPase"/>
</dbReference>
<proteinExistence type="predicted"/>
<evidence type="ECO:0000256" key="3">
    <source>
        <dbReference type="ARBA" id="ARBA00022475"/>
    </source>
</evidence>
<evidence type="ECO:0000313" key="12">
    <source>
        <dbReference type="Proteomes" id="UP000077405"/>
    </source>
</evidence>
<evidence type="ECO:0000256" key="1">
    <source>
        <dbReference type="ARBA" id="ARBA00004202"/>
    </source>
</evidence>
<evidence type="ECO:0000256" key="9">
    <source>
        <dbReference type="ARBA" id="ARBA00023136"/>
    </source>
</evidence>
<name>A0A2R4VTY9_9PROT</name>
<dbReference type="InterPro" id="IPR017871">
    <property type="entry name" value="ABC_transporter-like_CS"/>
</dbReference>
<dbReference type="Pfam" id="PF00005">
    <property type="entry name" value="ABC_tran"/>
    <property type="match status" value="2"/>
</dbReference>
<keyword evidence="8" id="KW-1278">Translocase</keyword>
<dbReference type="SUPFAM" id="SSF52540">
    <property type="entry name" value="P-loop containing nucleoside triphosphate hydrolases"/>
    <property type="match status" value="2"/>
</dbReference>
<keyword evidence="11" id="KW-0614">Plasmid</keyword>
<evidence type="ECO:0000259" key="10">
    <source>
        <dbReference type="PROSITE" id="PS50893"/>
    </source>
</evidence>
<organism evidence="11 12">
    <name type="scientific">Azospirillum humicireducens</name>
    <dbReference type="NCBI Taxonomy" id="1226968"/>
    <lineage>
        <taxon>Bacteria</taxon>
        <taxon>Pseudomonadati</taxon>
        <taxon>Pseudomonadota</taxon>
        <taxon>Alphaproteobacteria</taxon>
        <taxon>Rhodospirillales</taxon>
        <taxon>Azospirillaceae</taxon>
        <taxon>Azospirillum</taxon>
    </lineage>
</organism>
<evidence type="ECO:0000256" key="8">
    <source>
        <dbReference type="ARBA" id="ARBA00022967"/>
    </source>
</evidence>
<dbReference type="Proteomes" id="UP000077405">
    <property type="component" value="Plasmid pYZ3"/>
</dbReference>
<reference evidence="11 12" key="1">
    <citation type="submission" date="2018-04" db="EMBL/GenBank/DDBJ databases">
        <title>Complete genome sequence of the nitrogen-fixing bacterium Azospirillum humicireducens type strain SgZ-5.</title>
        <authorList>
            <person name="Yu Z."/>
        </authorList>
    </citation>
    <scope>NUCLEOTIDE SEQUENCE [LARGE SCALE GENOMIC DNA]</scope>
    <source>
        <strain evidence="11 12">SgZ-5</strain>
        <plasmid evidence="11 12">pYZ3</plasmid>
    </source>
</reference>
<keyword evidence="2" id="KW-0813">Transport</keyword>
<evidence type="ECO:0000313" key="11">
    <source>
        <dbReference type="EMBL" id="AWB07903.1"/>
    </source>
</evidence>
<evidence type="ECO:0000256" key="2">
    <source>
        <dbReference type="ARBA" id="ARBA00022448"/>
    </source>
</evidence>
<dbReference type="EMBL" id="CP028904">
    <property type="protein sequence ID" value="AWB07903.1"/>
    <property type="molecule type" value="Genomic_DNA"/>
</dbReference>
<keyword evidence="7 11" id="KW-0067">ATP-binding</keyword>
<evidence type="ECO:0000256" key="6">
    <source>
        <dbReference type="ARBA" id="ARBA00022741"/>
    </source>
</evidence>
<dbReference type="OrthoDB" id="7283113at2"/>
<dbReference type="GO" id="GO:0016887">
    <property type="term" value="F:ATP hydrolysis activity"/>
    <property type="evidence" value="ECO:0007669"/>
    <property type="project" value="InterPro"/>
</dbReference>
<keyword evidence="4" id="KW-0762">Sugar transport</keyword>
<dbReference type="AlphaFoldDB" id="A0A2R4VTY9"/>
<dbReference type="CDD" id="cd03215">
    <property type="entry name" value="ABC_Carb_Monos_II"/>
    <property type="match status" value="1"/>
</dbReference>
<dbReference type="SMART" id="SM00382">
    <property type="entry name" value="AAA"/>
    <property type="match status" value="2"/>
</dbReference>
<dbReference type="InterPro" id="IPR003439">
    <property type="entry name" value="ABC_transporter-like_ATP-bd"/>
</dbReference>
<dbReference type="FunFam" id="3.40.50.300:FF:000127">
    <property type="entry name" value="Ribose import ATP-binding protein RbsA"/>
    <property type="match status" value="1"/>
</dbReference>
<evidence type="ECO:0000256" key="7">
    <source>
        <dbReference type="ARBA" id="ARBA00022840"/>
    </source>
</evidence>
<evidence type="ECO:0000256" key="5">
    <source>
        <dbReference type="ARBA" id="ARBA00022737"/>
    </source>
</evidence>
<dbReference type="GO" id="GO:0005886">
    <property type="term" value="C:plasma membrane"/>
    <property type="evidence" value="ECO:0007669"/>
    <property type="project" value="UniProtKB-SubCell"/>
</dbReference>
<keyword evidence="3" id="KW-1003">Cell membrane</keyword>
<dbReference type="CDD" id="cd03216">
    <property type="entry name" value="ABC_Carb_Monos_I"/>
    <property type="match status" value="1"/>
</dbReference>
<geneLocation type="plasmid" evidence="11 12">
    <name>pYZ3</name>
</geneLocation>
<dbReference type="InterPro" id="IPR003593">
    <property type="entry name" value="AAA+_ATPase"/>
</dbReference>
<feature type="domain" description="ABC transporter" evidence="10">
    <location>
        <begin position="251"/>
        <end position="496"/>
    </location>
</feature>
<dbReference type="GO" id="GO:0005524">
    <property type="term" value="F:ATP binding"/>
    <property type="evidence" value="ECO:0007669"/>
    <property type="project" value="UniProtKB-KW"/>
</dbReference>
<feature type="domain" description="ABC transporter" evidence="10">
    <location>
        <begin position="7"/>
        <end position="242"/>
    </location>
</feature>
<keyword evidence="5" id="KW-0677">Repeat</keyword>
<protein>
    <submittedName>
        <fullName evidence="11">Sugar ABC transporter ATP-binding protein</fullName>
    </submittedName>
</protein>
<dbReference type="KEGG" id="ahu:A6A40_22905"/>